<evidence type="ECO:0000256" key="2">
    <source>
        <dbReference type="PROSITE-ProRule" id="PRU00708"/>
    </source>
</evidence>
<feature type="repeat" description="PPR" evidence="2">
    <location>
        <begin position="145"/>
        <end position="179"/>
    </location>
</feature>
<dbReference type="Pfam" id="PF01535">
    <property type="entry name" value="PPR"/>
    <property type="match status" value="10"/>
</dbReference>
<name>A0AAD3S6W5_NEPGR</name>
<dbReference type="InterPro" id="IPR046960">
    <property type="entry name" value="PPR_At4g14850-like_plant"/>
</dbReference>
<organism evidence="3 4">
    <name type="scientific">Nepenthes gracilis</name>
    <name type="common">Slender pitcher plant</name>
    <dbReference type="NCBI Taxonomy" id="150966"/>
    <lineage>
        <taxon>Eukaryota</taxon>
        <taxon>Viridiplantae</taxon>
        <taxon>Streptophyta</taxon>
        <taxon>Embryophyta</taxon>
        <taxon>Tracheophyta</taxon>
        <taxon>Spermatophyta</taxon>
        <taxon>Magnoliopsida</taxon>
        <taxon>eudicotyledons</taxon>
        <taxon>Gunneridae</taxon>
        <taxon>Pentapetalae</taxon>
        <taxon>Caryophyllales</taxon>
        <taxon>Nepenthaceae</taxon>
        <taxon>Nepenthes</taxon>
    </lineage>
</organism>
<feature type="repeat" description="PPR" evidence="2">
    <location>
        <begin position="82"/>
        <end position="116"/>
    </location>
</feature>
<gene>
    <name evidence="3" type="ORF">Nepgr_007400</name>
</gene>
<dbReference type="InterPro" id="IPR002885">
    <property type="entry name" value="PPR_rpt"/>
</dbReference>
<evidence type="ECO:0000313" key="3">
    <source>
        <dbReference type="EMBL" id="GMH05560.1"/>
    </source>
</evidence>
<dbReference type="FunFam" id="1.25.40.10:FF:000090">
    <property type="entry name" value="Pentatricopeptide repeat-containing protein, chloroplastic"/>
    <property type="match status" value="1"/>
</dbReference>
<evidence type="ECO:0000313" key="4">
    <source>
        <dbReference type="Proteomes" id="UP001279734"/>
    </source>
</evidence>
<evidence type="ECO:0000256" key="1">
    <source>
        <dbReference type="ARBA" id="ARBA00022737"/>
    </source>
</evidence>
<reference evidence="3" key="1">
    <citation type="submission" date="2023-05" db="EMBL/GenBank/DDBJ databases">
        <title>Nepenthes gracilis genome sequencing.</title>
        <authorList>
            <person name="Fukushima K."/>
        </authorList>
    </citation>
    <scope>NUCLEOTIDE SEQUENCE</scope>
    <source>
        <strain evidence="3">SING2019-196</strain>
    </source>
</reference>
<dbReference type="NCBIfam" id="TIGR00756">
    <property type="entry name" value="PPR"/>
    <property type="match status" value="7"/>
</dbReference>
<keyword evidence="4" id="KW-1185">Reference proteome</keyword>
<dbReference type="Pfam" id="PF13041">
    <property type="entry name" value="PPR_2"/>
    <property type="match status" value="2"/>
</dbReference>
<feature type="repeat" description="PPR" evidence="2">
    <location>
        <begin position="240"/>
        <end position="274"/>
    </location>
</feature>
<dbReference type="Pfam" id="PF20431">
    <property type="entry name" value="E_motif"/>
    <property type="match status" value="1"/>
</dbReference>
<comment type="caution">
    <text evidence="3">The sequence shown here is derived from an EMBL/GenBank/DDBJ whole genome shotgun (WGS) entry which is preliminary data.</text>
</comment>
<keyword evidence="1" id="KW-0677">Repeat</keyword>
<sequence length="686" mass="77198">MLTRQSSIHICPGHSYMLKSTLGYSTISTQILSRSQLRDCEGDKSHATNKFIVYCNAQITRHGRNGNIEEAELIFSRMPSRNIITWTALLTAYAGNGQLDRAREVFDEMPERSVASWNAMITAYSRNNCMVDEAYGLFSRMPERNEVSYAAMVTGFVRAGIFHKAEKLYNVMPRIWRDPVCSNALISGYLKAGELCKAVLVFEGMTEKDLVSWSSMVDGHCKLGRVNDGRNLFDMMPVRNVVSWSAMIDGYMKSGNFEDGFGLFLSMRKEGVWGVGSMTLTIVFEACAKFGRSEEGIQIHGLVSRMGCEYDVFLGNSIINMYGKFGCTYSAAKIFRLMTKRDLVSWNSLIASYVQADKMEEAYDLFEMMPERDVVSWTTMIRGYSCKGDIANFMHWFNVMPNKDDVAWTAVISGLVNNKQFAEAIHWYILMTRQAFWPNALTLSSVISASASLATLVQGSQIHTHAVKMDMEFDLSVRNSLVTMYSKCGNISDSYRIFRYISVPNIVSYNSMITGFAQHGLAQEALHLFSEMKNVGQQPNQITFLALLSACTHMGLVQEGKNLFESMRSTYQIEPGPDHYACMVNLLGRLGCLDEAIDMIHSMPFEAHSGIWGALLGASRFHLRPDLAKLAAEHILKLDPDNATPYLVLSDIYHTLDEMNWEQVKSTKVRKGVKKCPGCSWIVVRD</sequence>
<dbReference type="PROSITE" id="PS51375">
    <property type="entry name" value="PPR"/>
    <property type="match status" value="7"/>
</dbReference>
<dbReference type="AlphaFoldDB" id="A0AAD3S6W5"/>
<feature type="repeat" description="PPR" evidence="2">
    <location>
        <begin position="505"/>
        <end position="539"/>
    </location>
</feature>
<evidence type="ECO:0008006" key="5">
    <source>
        <dbReference type="Google" id="ProtNLM"/>
    </source>
</evidence>
<dbReference type="InterPro" id="IPR011990">
    <property type="entry name" value="TPR-like_helical_dom_sf"/>
</dbReference>
<dbReference type="FunFam" id="1.25.40.10:FF:000606">
    <property type="entry name" value="Putative pentatricopeptide repeat-containing protein"/>
    <property type="match status" value="1"/>
</dbReference>
<feature type="repeat" description="PPR" evidence="2">
    <location>
        <begin position="209"/>
        <end position="239"/>
    </location>
</feature>
<accession>A0AAD3S6W5</accession>
<feature type="repeat" description="PPR" evidence="2">
    <location>
        <begin position="342"/>
        <end position="376"/>
    </location>
</feature>
<protein>
    <recommendedName>
        <fullName evidence="5">Pentatricopeptide repeat-containing protein</fullName>
    </recommendedName>
</protein>
<proteinExistence type="predicted"/>
<dbReference type="EMBL" id="BSYO01000006">
    <property type="protein sequence ID" value="GMH05560.1"/>
    <property type="molecule type" value="Genomic_DNA"/>
</dbReference>
<feature type="repeat" description="PPR" evidence="2">
    <location>
        <begin position="404"/>
        <end position="438"/>
    </location>
</feature>
<dbReference type="Proteomes" id="UP001279734">
    <property type="component" value="Unassembled WGS sequence"/>
</dbReference>
<dbReference type="PANTHER" id="PTHR47926:SF425">
    <property type="entry name" value="REPEAT (TPR)-LIKE SUPERFAMILY PROTEIN, PUTATIVE-RELATED"/>
    <property type="match status" value="1"/>
</dbReference>
<dbReference type="GO" id="GO:0009451">
    <property type="term" value="P:RNA modification"/>
    <property type="evidence" value="ECO:0007669"/>
    <property type="project" value="InterPro"/>
</dbReference>
<dbReference type="PANTHER" id="PTHR47926">
    <property type="entry name" value="PENTATRICOPEPTIDE REPEAT-CONTAINING PROTEIN"/>
    <property type="match status" value="1"/>
</dbReference>
<dbReference type="GO" id="GO:0003723">
    <property type="term" value="F:RNA binding"/>
    <property type="evidence" value="ECO:0007669"/>
    <property type="project" value="InterPro"/>
</dbReference>
<dbReference type="InterPro" id="IPR046848">
    <property type="entry name" value="E_motif"/>
</dbReference>
<dbReference type="Gene3D" id="1.25.40.10">
    <property type="entry name" value="Tetratricopeptide repeat domain"/>
    <property type="match status" value="5"/>
</dbReference>